<dbReference type="InterPro" id="IPR050904">
    <property type="entry name" value="Adhesion/Biosynth-related"/>
</dbReference>
<dbReference type="InterPro" id="IPR036378">
    <property type="entry name" value="FAS1_dom_sf"/>
</dbReference>
<evidence type="ECO:0000256" key="1">
    <source>
        <dbReference type="SAM" id="Phobius"/>
    </source>
</evidence>
<keyword evidence="2" id="KW-0732">Signal</keyword>
<dbReference type="SUPFAM" id="SSF82153">
    <property type="entry name" value="FAS1 domain"/>
    <property type="match status" value="2"/>
</dbReference>
<organism evidence="4 5">
    <name type="scientific">Venturia inaequalis</name>
    <name type="common">Apple scab fungus</name>
    <dbReference type="NCBI Taxonomy" id="5025"/>
    <lineage>
        <taxon>Eukaryota</taxon>
        <taxon>Fungi</taxon>
        <taxon>Dikarya</taxon>
        <taxon>Ascomycota</taxon>
        <taxon>Pezizomycotina</taxon>
        <taxon>Dothideomycetes</taxon>
        <taxon>Pleosporomycetidae</taxon>
        <taxon>Venturiales</taxon>
        <taxon>Venturiaceae</taxon>
        <taxon>Venturia</taxon>
    </lineage>
</organism>
<name>A0A8H3Z2W9_VENIN</name>
<feature type="signal peptide" evidence="2">
    <location>
        <begin position="1"/>
        <end position="17"/>
    </location>
</feature>
<dbReference type="GO" id="GO:0000329">
    <property type="term" value="C:fungal-type vacuole membrane"/>
    <property type="evidence" value="ECO:0007669"/>
    <property type="project" value="TreeGrafter"/>
</dbReference>
<sequence>MFSKLFSIAALVAAASAQGQGLAAVLAANQETAQLAGLVGTLPDVAGQLSSLQNITLLAPSNAALATLLNSSAGAGLASNPGLLQAVLTYHVLSGTYAASAIPTSPSFVPSALVDPKYANVSGGQRVEAFRSGDKVTFISGLLANSTVTQANLNFTGGIIHVIDHVLTLPQNVSTTLVNAGLSSLYGALNATGLLDTVNGLSNVTIFAPANAAFQRIGSALGGASTDTLKAILTYHVHVGQEPLYSTSLVNGSSLPTVNGGSLTIHTGSNGVFVNSAKVITPDVLIAGGVVHVIDNVLNPNATAAASPTATTGTPAFSGASSVANAPFTSGVATPTSTIGGGGAGGHSGNTSTTHVSVAAAMPMVTGAVSMGALLGAGAVLVNM</sequence>
<evidence type="ECO:0000259" key="3">
    <source>
        <dbReference type="PROSITE" id="PS50213"/>
    </source>
</evidence>
<evidence type="ECO:0000256" key="2">
    <source>
        <dbReference type="SAM" id="SignalP"/>
    </source>
</evidence>
<dbReference type="AlphaFoldDB" id="A0A8H3Z2W9"/>
<dbReference type="FunFam" id="2.30.180.10:FF:000032">
    <property type="entry name" value="Fasciclin domain-containing protein, putative"/>
    <property type="match status" value="1"/>
</dbReference>
<reference evidence="4 5" key="1">
    <citation type="submission" date="2019-07" db="EMBL/GenBank/DDBJ databases">
        <title>Venturia inaequalis Genome Resource.</title>
        <authorList>
            <person name="Lichtner F.J."/>
        </authorList>
    </citation>
    <scope>NUCLEOTIDE SEQUENCE [LARGE SCALE GENOMIC DNA]</scope>
    <source>
        <strain evidence="4 5">DMI_063113</strain>
    </source>
</reference>
<feature type="domain" description="FAS1" evidence="3">
    <location>
        <begin position="19"/>
        <end position="167"/>
    </location>
</feature>
<proteinExistence type="predicted"/>
<dbReference type="PANTHER" id="PTHR10900">
    <property type="entry name" value="PERIOSTIN-RELATED"/>
    <property type="match status" value="1"/>
</dbReference>
<dbReference type="PROSITE" id="PS50213">
    <property type="entry name" value="FAS1"/>
    <property type="match status" value="2"/>
</dbReference>
<comment type="caution">
    <text evidence="4">The sequence shown here is derived from an EMBL/GenBank/DDBJ whole genome shotgun (WGS) entry which is preliminary data.</text>
</comment>
<feature type="transmembrane region" description="Helical" evidence="1">
    <location>
        <begin position="360"/>
        <end position="382"/>
    </location>
</feature>
<keyword evidence="1" id="KW-1133">Transmembrane helix</keyword>
<dbReference type="EMBL" id="WNWR01000308">
    <property type="protein sequence ID" value="KAE9983815.1"/>
    <property type="molecule type" value="Genomic_DNA"/>
</dbReference>
<feature type="chain" id="PRO_5034834932" description="FAS1 domain-containing protein" evidence="2">
    <location>
        <begin position="18"/>
        <end position="384"/>
    </location>
</feature>
<dbReference type="Gene3D" id="2.30.180.10">
    <property type="entry name" value="FAS1 domain"/>
    <property type="match status" value="2"/>
</dbReference>
<feature type="domain" description="FAS1" evidence="3">
    <location>
        <begin position="169"/>
        <end position="298"/>
    </location>
</feature>
<dbReference type="SMART" id="SM00554">
    <property type="entry name" value="FAS1"/>
    <property type="match status" value="2"/>
</dbReference>
<protein>
    <recommendedName>
        <fullName evidence="3">FAS1 domain-containing protein</fullName>
    </recommendedName>
</protein>
<accession>A0A8H3Z2W9</accession>
<dbReference type="Proteomes" id="UP000490939">
    <property type="component" value="Unassembled WGS sequence"/>
</dbReference>
<keyword evidence="1" id="KW-0812">Transmembrane</keyword>
<evidence type="ECO:0000313" key="4">
    <source>
        <dbReference type="EMBL" id="KAE9983815.1"/>
    </source>
</evidence>
<keyword evidence="5" id="KW-1185">Reference proteome</keyword>
<keyword evidence="1" id="KW-0472">Membrane</keyword>
<gene>
    <name evidence="4" type="ORF">EG327_005317</name>
</gene>
<dbReference type="GO" id="GO:0016236">
    <property type="term" value="P:macroautophagy"/>
    <property type="evidence" value="ECO:0007669"/>
    <property type="project" value="TreeGrafter"/>
</dbReference>
<dbReference type="InterPro" id="IPR000782">
    <property type="entry name" value="FAS1_domain"/>
</dbReference>
<dbReference type="Pfam" id="PF02469">
    <property type="entry name" value="Fasciclin"/>
    <property type="match status" value="2"/>
</dbReference>
<dbReference type="PANTHER" id="PTHR10900:SF77">
    <property type="entry name" value="FI19380P1"/>
    <property type="match status" value="1"/>
</dbReference>
<evidence type="ECO:0000313" key="5">
    <source>
        <dbReference type="Proteomes" id="UP000490939"/>
    </source>
</evidence>